<comment type="caution">
    <text evidence="2">The sequence shown here is derived from an EMBL/GenBank/DDBJ whole genome shotgun (WGS) entry which is preliminary data.</text>
</comment>
<dbReference type="PANTHER" id="PTHR40465:SF1">
    <property type="entry name" value="DUF6534 DOMAIN-CONTAINING PROTEIN"/>
    <property type="match status" value="1"/>
</dbReference>
<feature type="transmembrane region" description="Helical" evidence="1">
    <location>
        <begin position="49"/>
        <end position="70"/>
    </location>
</feature>
<organism evidence="2 3">
    <name type="scientific">Rhodocollybia butyracea</name>
    <dbReference type="NCBI Taxonomy" id="206335"/>
    <lineage>
        <taxon>Eukaryota</taxon>
        <taxon>Fungi</taxon>
        <taxon>Dikarya</taxon>
        <taxon>Basidiomycota</taxon>
        <taxon>Agaricomycotina</taxon>
        <taxon>Agaricomycetes</taxon>
        <taxon>Agaricomycetidae</taxon>
        <taxon>Agaricales</taxon>
        <taxon>Marasmiineae</taxon>
        <taxon>Omphalotaceae</taxon>
        <taxon>Rhodocollybia</taxon>
    </lineage>
</organism>
<evidence type="ECO:0000313" key="3">
    <source>
        <dbReference type="Proteomes" id="UP000772434"/>
    </source>
</evidence>
<dbReference type="OrthoDB" id="2535105at2759"/>
<dbReference type="Proteomes" id="UP000772434">
    <property type="component" value="Unassembled WGS sequence"/>
</dbReference>
<dbReference type="AlphaFoldDB" id="A0A9P5TUH8"/>
<evidence type="ECO:0000313" key="2">
    <source>
        <dbReference type="EMBL" id="KAF9020696.1"/>
    </source>
</evidence>
<evidence type="ECO:0000256" key="1">
    <source>
        <dbReference type="SAM" id="Phobius"/>
    </source>
</evidence>
<keyword evidence="1" id="KW-0472">Membrane</keyword>
<keyword evidence="1" id="KW-0812">Transmembrane</keyword>
<name>A0A9P5TUH8_9AGAR</name>
<sequence>MSPLVNIEDTYGALFLGVVASVGLMGITTMQTWIYWIRYSKRDGLFTKTLVLVIWSLEFLRACFSVHAVYNYVVVEWGNPEALSVSIWSLNINTPFTSIIQIIVHSFFISQI</sequence>
<proteinExistence type="predicted"/>
<dbReference type="EMBL" id="JADNRY010001129">
    <property type="protein sequence ID" value="KAF9020696.1"/>
    <property type="molecule type" value="Genomic_DNA"/>
</dbReference>
<keyword evidence="1" id="KW-1133">Transmembrane helix</keyword>
<feature type="transmembrane region" description="Helical" evidence="1">
    <location>
        <begin position="90"/>
        <end position="109"/>
    </location>
</feature>
<protein>
    <submittedName>
        <fullName evidence="2">Uncharacterized protein</fullName>
    </submittedName>
</protein>
<reference evidence="2" key="1">
    <citation type="submission" date="2020-11" db="EMBL/GenBank/DDBJ databases">
        <authorList>
            <consortium name="DOE Joint Genome Institute"/>
            <person name="Ahrendt S."/>
            <person name="Riley R."/>
            <person name="Andreopoulos W."/>
            <person name="Labutti K."/>
            <person name="Pangilinan J."/>
            <person name="Ruiz-Duenas F.J."/>
            <person name="Barrasa J.M."/>
            <person name="Sanchez-Garcia M."/>
            <person name="Camarero S."/>
            <person name="Miyauchi S."/>
            <person name="Serrano A."/>
            <person name="Linde D."/>
            <person name="Babiker R."/>
            <person name="Drula E."/>
            <person name="Ayuso-Fernandez I."/>
            <person name="Pacheco R."/>
            <person name="Padilla G."/>
            <person name="Ferreira P."/>
            <person name="Barriuso J."/>
            <person name="Kellner H."/>
            <person name="Castanera R."/>
            <person name="Alfaro M."/>
            <person name="Ramirez L."/>
            <person name="Pisabarro A.G."/>
            <person name="Kuo A."/>
            <person name="Tritt A."/>
            <person name="Lipzen A."/>
            <person name="He G."/>
            <person name="Yan M."/>
            <person name="Ng V."/>
            <person name="Cullen D."/>
            <person name="Martin F."/>
            <person name="Rosso M.-N."/>
            <person name="Henrissat B."/>
            <person name="Hibbett D."/>
            <person name="Martinez A.T."/>
            <person name="Grigoriev I.V."/>
        </authorList>
    </citation>
    <scope>NUCLEOTIDE SEQUENCE</scope>
    <source>
        <strain evidence="2">AH 40177</strain>
    </source>
</reference>
<feature type="transmembrane region" description="Helical" evidence="1">
    <location>
        <begin position="12"/>
        <end position="37"/>
    </location>
</feature>
<gene>
    <name evidence="2" type="ORF">BDP27DRAFT_114182</name>
</gene>
<dbReference type="PANTHER" id="PTHR40465">
    <property type="entry name" value="CHROMOSOME 1, WHOLE GENOME SHOTGUN SEQUENCE"/>
    <property type="match status" value="1"/>
</dbReference>
<keyword evidence="3" id="KW-1185">Reference proteome</keyword>
<accession>A0A9P5TUH8</accession>